<evidence type="ECO:0000259" key="2">
    <source>
        <dbReference type="Pfam" id="PF08926"/>
    </source>
</evidence>
<feature type="domain" description="Microtubule-associated serine/threonine-protein kinase pre-PK" evidence="2">
    <location>
        <begin position="297"/>
        <end position="342"/>
    </location>
</feature>
<dbReference type="SUPFAM" id="SSF140482">
    <property type="entry name" value="MAST3 pre-PK domain-like"/>
    <property type="match status" value="1"/>
</dbReference>
<dbReference type="Proteomes" id="UP000887563">
    <property type="component" value="Unplaced"/>
</dbReference>
<keyword evidence="3" id="KW-1185">Reference proteome</keyword>
<dbReference type="WBParaSite" id="Minc3s06451g39828">
    <property type="protein sequence ID" value="Minc3s06451g39828"/>
    <property type="gene ID" value="Minc3s06451g39828"/>
</dbReference>
<dbReference type="GO" id="GO:0000287">
    <property type="term" value="F:magnesium ion binding"/>
    <property type="evidence" value="ECO:0007669"/>
    <property type="project" value="InterPro"/>
</dbReference>
<dbReference type="GO" id="GO:0004674">
    <property type="term" value="F:protein serine/threonine kinase activity"/>
    <property type="evidence" value="ECO:0007669"/>
    <property type="project" value="InterPro"/>
</dbReference>
<protein>
    <submittedName>
        <fullName evidence="4">Microtubule-associated serine/threonine-protein kinase pre-PK domain-containing protein</fullName>
    </submittedName>
</protein>
<proteinExistence type="predicted"/>
<feature type="compositionally biased region" description="Low complexity" evidence="1">
    <location>
        <begin position="169"/>
        <end position="191"/>
    </location>
</feature>
<feature type="compositionally biased region" description="Low complexity" evidence="1">
    <location>
        <begin position="258"/>
        <end position="268"/>
    </location>
</feature>
<dbReference type="InterPro" id="IPR023142">
    <property type="entry name" value="MAST_pre-PK_dom_sf"/>
</dbReference>
<evidence type="ECO:0000313" key="4">
    <source>
        <dbReference type="WBParaSite" id="Minc3s06451g39828"/>
    </source>
</evidence>
<dbReference type="Pfam" id="PF08926">
    <property type="entry name" value="DUF1908"/>
    <property type="match status" value="2"/>
</dbReference>
<evidence type="ECO:0000256" key="1">
    <source>
        <dbReference type="SAM" id="MobiDB-lite"/>
    </source>
</evidence>
<dbReference type="InterPro" id="IPR015022">
    <property type="entry name" value="MAST_pre-PK_dom"/>
</dbReference>
<dbReference type="Gene3D" id="1.20.1480.20">
    <property type="entry name" value="MAST3 pre-PK domain-like"/>
    <property type="match status" value="1"/>
</dbReference>
<dbReference type="AlphaFoldDB" id="A0A914NPQ5"/>
<accession>A0A914NPQ5</accession>
<organism evidence="3 4">
    <name type="scientific">Meloidogyne incognita</name>
    <name type="common">Southern root-knot nematode worm</name>
    <name type="synonym">Oxyuris incognita</name>
    <dbReference type="NCBI Taxonomy" id="6306"/>
    <lineage>
        <taxon>Eukaryota</taxon>
        <taxon>Metazoa</taxon>
        <taxon>Ecdysozoa</taxon>
        <taxon>Nematoda</taxon>
        <taxon>Chromadorea</taxon>
        <taxon>Rhabditida</taxon>
        <taxon>Tylenchina</taxon>
        <taxon>Tylenchomorpha</taxon>
        <taxon>Tylenchoidea</taxon>
        <taxon>Meloidogynidae</taxon>
        <taxon>Meloidogyninae</taxon>
        <taxon>Meloidogyne</taxon>
        <taxon>Meloidogyne incognita group</taxon>
    </lineage>
</organism>
<evidence type="ECO:0000313" key="3">
    <source>
        <dbReference type="Proteomes" id="UP000887563"/>
    </source>
</evidence>
<dbReference type="GO" id="GO:0005524">
    <property type="term" value="F:ATP binding"/>
    <property type="evidence" value="ECO:0007669"/>
    <property type="project" value="InterPro"/>
</dbReference>
<reference evidence="4" key="1">
    <citation type="submission" date="2022-11" db="UniProtKB">
        <authorList>
            <consortium name="WormBaseParasite"/>
        </authorList>
    </citation>
    <scope>IDENTIFICATION</scope>
</reference>
<name>A0A914NPQ5_MELIC</name>
<sequence length="354" mass="38830">MNDDSTCWNCGSGIRQAVALRALPPGHHLENRRWSLASLPSSSGYGTPGTNSVYSSQYSSQENLASIIGDMRIRDRFDSNESYACCLGDDFGGLMRPRSRSLTSPVFHLFERLGVDSPMMLSSVYKERFPKAKLQMENRLMQFLTQNAQLSGFTSQMLQLNIVPPSPMPTREQQQQQSSSLVPPSLRPQSPNLLTRPLSPLVTESATAIGDSVIHHRSSNTNFLSAGSAGGFSPGNSFFGGGQQQLLNQGLDGGNGGDQLSNNNTPPIITSSTISSSPLFGCSTNSPPIDPQLLRLISDGATRFLHHQLCEIAADCLQKSRDDLLNCVYFCSMSVRLDETFAERILWDFFYFLV</sequence>
<feature type="region of interest" description="Disordered" evidence="1">
    <location>
        <begin position="243"/>
        <end position="268"/>
    </location>
</feature>
<feature type="region of interest" description="Disordered" evidence="1">
    <location>
        <begin position="161"/>
        <end position="198"/>
    </location>
</feature>
<feature type="domain" description="Microtubule-associated serine/threonine-protein kinase pre-PK" evidence="2">
    <location>
        <begin position="29"/>
        <end position="150"/>
    </location>
</feature>